<dbReference type="SUPFAM" id="SSF81383">
    <property type="entry name" value="F-box domain"/>
    <property type="match status" value="1"/>
</dbReference>
<comment type="caution">
    <text evidence="1">The sequence shown here is derived from an EMBL/GenBank/DDBJ whole genome shotgun (WGS) entry which is preliminary data.</text>
</comment>
<proteinExistence type="predicted"/>
<feature type="non-terminal residue" evidence="1">
    <location>
        <position position="41"/>
    </location>
</feature>
<protein>
    <recommendedName>
        <fullName evidence="3">F-box domain-containing protein</fullName>
    </recommendedName>
</protein>
<dbReference type="InterPro" id="IPR036047">
    <property type="entry name" value="F-box-like_dom_sf"/>
</dbReference>
<evidence type="ECO:0000313" key="1">
    <source>
        <dbReference type="EMBL" id="CAF4343299.1"/>
    </source>
</evidence>
<evidence type="ECO:0000313" key="2">
    <source>
        <dbReference type="Proteomes" id="UP000663844"/>
    </source>
</evidence>
<dbReference type="EMBL" id="CAJOAZ010020144">
    <property type="protein sequence ID" value="CAF4343299.1"/>
    <property type="molecule type" value="Genomic_DNA"/>
</dbReference>
<sequence length="41" mass="4677">MSTTIHNYPFNPCCFEDLPDEILLSICSYLSQVNILDSLLN</sequence>
<accession>A0A820KFJ7</accession>
<reference evidence="1" key="1">
    <citation type="submission" date="2021-02" db="EMBL/GenBank/DDBJ databases">
        <authorList>
            <person name="Nowell W R."/>
        </authorList>
    </citation>
    <scope>NUCLEOTIDE SEQUENCE</scope>
</reference>
<evidence type="ECO:0008006" key="3">
    <source>
        <dbReference type="Google" id="ProtNLM"/>
    </source>
</evidence>
<organism evidence="1 2">
    <name type="scientific">Adineta steineri</name>
    <dbReference type="NCBI Taxonomy" id="433720"/>
    <lineage>
        <taxon>Eukaryota</taxon>
        <taxon>Metazoa</taxon>
        <taxon>Spiralia</taxon>
        <taxon>Gnathifera</taxon>
        <taxon>Rotifera</taxon>
        <taxon>Eurotatoria</taxon>
        <taxon>Bdelloidea</taxon>
        <taxon>Adinetida</taxon>
        <taxon>Adinetidae</taxon>
        <taxon>Adineta</taxon>
    </lineage>
</organism>
<name>A0A820KFJ7_9BILA</name>
<dbReference type="Proteomes" id="UP000663844">
    <property type="component" value="Unassembled WGS sequence"/>
</dbReference>
<gene>
    <name evidence="1" type="ORF">OXD698_LOCUS48357</name>
</gene>
<dbReference type="AlphaFoldDB" id="A0A820KFJ7"/>